<evidence type="ECO:0000256" key="1">
    <source>
        <dbReference type="SAM" id="Phobius"/>
    </source>
</evidence>
<accession>A0A9D1VME0</accession>
<reference evidence="2" key="2">
    <citation type="submission" date="2021-04" db="EMBL/GenBank/DDBJ databases">
        <authorList>
            <person name="Gilroy R."/>
        </authorList>
    </citation>
    <scope>NUCLEOTIDE SEQUENCE</scope>
    <source>
        <strain evidence="2">ChiHjej12B11-1927</strain>
    </source>
</reference>
<proteinExistence type="predicted"/>
<dbReference type="AlphaFoldDB" id="A0A9D1VME0"/>
<sequence length="319" mass="36346">MEGAGKKQRFQICRKVWDYCRSHMWCSFAAAILVAIILLMGIMLGYTRNQYYKYLVSTTYTTEQALLNSVNKNAESQMETFVNIGSSLCVDEELVADILNYLDEGKNANSDKEIKSVLQSAARTSNTIVGISIINSEGILYQFDKMAMTGSGKPIWDADDEEEILEVFEALKSKNTANYIPRYEILTHPLTHPNDRGKGLIHIAFPIKYNDNYRDIQSMIIISYYNQSLNALLKQINENQEEYIQGYIEDENREILMHTEGLEYIGTNGKQYKAGENITDLVADIGNYGWKLHAVIDQKLITNTVNGMYMKMALLYVVL</sequence>
<evidence type="ECO:0000313" key="3">
    <source>
        <dbReference type="Proteomes" id="UP000824230"/>
    </source>
</evidence>
<organism evidence="2 3">
    <name type="scientific">Candidatus Blautia pullistercoris</name>
    <dbReference type="NCBI Taxonomy" id="2838499"/>
    <lineage>
        <taxon>Bacteria</taxon>
        <taxon>Bacillati</taxon>
        <taxon>Bacillota</taxon>
        <taxon>Clostridia</taxon>
        <taxon>Lachnospirales</taxon>
        <taxon>Lachnospiraceae</taxon>
        <taxon>Blautia</taxon>
    </lineage>
</organism>
<keyword evidence="1" id="KW-0812">Transmembrane</keyword>
<dbReference type="Proteomes" id="UP000824230">
    <property type="component" value="Unassembled WGS sequence"/>
</dbReference>
<keyword evidence="1" id="KW-1133">Transmembrane helix</keyword>
<comment type="caution">
    <text evidence="2">The sequence shown here is derived from an EMBL/GenBank/DDBJ whole genome shotgun (WGS) entry which is preliminary data.</text>
</comment>
<feature type="non-terminal residue" evidence="2">
    <location>
        <position position="319"/>
    </location>
</feature>
<gene>
    <name evidence="2" type="ORF">H9738_08560</name>
</gene>
<keyword evidence="1" id="KW-0472">Membrane</keyword>
<protein>
    <submittedName>
        <fullName evidence="2">Cache domain-containing protein</fullName>
    </submittedName>
</protein>
<feature type="transmembrane region" description="Helical" evidence="1">
    <location>
        <begin position="24"/>
        <end position="46"/>
    </location>
</feature>
<evidence type="ECO:0000313" key="2">
    <source>
        <dbReference type="EMBL" id="HIX37904.1"/>
    </source>
</evidence>
<name>A0A9D1VME0_9FIRM</name>
<dbReference type="EMBL" id="DXFG01000171">
    <property type="protein sequence ID" value="HIX37904.1"/>
    <property type="molecule type" value="Genomic_DNA"/>
</dbReference>
<reference evidence="2" key="1">
    <citation type="journal article" date="2021" name="PeerJ">
        <title>Extensive microbial diversity within the chicken gut microbiome revealed by metagenomics and culture.</title>
        <authorList>
            <person name="Gilroy R."/>
            <person name="Ravi A."/>
            <person name="Getino M."/>
            <person name="Pursley I."/>
            <person name="Horton D.L."/>
            <person name="Alikhan N.F."/>
            <person name="Baker D."/>
            <person name="Gharbi K."/>
            <person name="Hall N."/>
            <person name="Watson M."/>
            <person name="Adriaenssens E.M."/>
            <person name="Foster-Nyarko E."/>
            <person name="Jarju S."/>
            <person name="Secka A."/>
            <person name="Antonio M."/>
            <person name="Oren A."/>
            <person name="Chaudhuri R.R."/>
            <person name="La Ragione R."/>
            <person name="Hildebrand F."/>
            <person name="Pallen M.J."/>
        </authorList>
    </citation>
    <scope>NUCLEOTIDE SEQUENCE</scope>
    <source>
        <strain evidence="2">ChiHjej12B11-1927</strain>
    </source>
</reference>